<proteinExistence type="predicted"/>
<evidence type="ECO:0000259" key="1">
    <source>
        <dbReference type="Pfam" id="PF03354"/>
    </source>
</evidence>
<reference evidence="2 3" key="1">
    <citation type="submission" date="2018-06" db="EMBL/GenBank/DDBJ databases">
        <authorList>
            <consortium name="Pathogen Informatics"/>
            <person name="Doyle S."/>
        </authorList>
    </citation>
    <scope>NUCLEOTIDE SEQUENCE [LARGE SCALE GENOMIC DNA]</scope>
    <source>
        <strain evidence="2 3">NCTC10429</strain>
    </source>
</reference>
<evidence type="ECO:0000313" key="2">
    <source>
        <dbReference type="EMBL" id="STM57398.1"/>
    </source>
</evidence>
<feature type="domain" description="Terminase large subunit-like ATPase" evidence="1">
    <location>
        <begin position="86"/>
        <end position="225"/>
    </location>
</feature>
<protein>
    <submittedName>
        <fullName evidence="2">Phage terminase, large subunit</fullName>
    </submittedName>
</protein>
<evidence type="ECO:0000313" key="3">
    <source>
        <dbReference type="Proteomes" id="UP000254088"/>
    </source>
</evidence>
<dbReference type="InterPro" id="IPR005021">
    <property type="entry name" value="Terminase_largesu-like"/>
</dbReference>
<dbReference type="Proteomes" id="UP000254088">
    <property type="component" value="Unassembled WGS sequence"/>
</dbReference>
<dbReference type="AlphaFoldDB" id="A0A377E1F2"/>
<accession>A0A377E1F2</accession>
<dbReference type="Pfam" id="PF03354">
    <property type="entry name" value="TerL_ATPase"/>
    <property type="match status" value="1"/>
</dbReference>
<dbReference type="Gene3D" id="3.40.50.300">
    <property type="entry name" value="P-loop containing nucleotide triphosphate hydrolases"/>
    <property type="match status" value="1"/>
</dbReference>
<sequence length="235" mass="26696">MSRKSYPNVNAANQYARDVVRGKIVACQFVIQACQRHLDDLMAEKSKSFRYRFDKDLAERAAKFIQLLPHTKGEWAFKRMPITLEPWQLFVICCAFGWVNKGTRLRRFREVYTEIPRKNGKSAISAGVALYCFACDNEFGAEVYSGATTEKQAWEVFRPARLMCKRTPMLTEAFGIEVNASNMNRPEDGARFEPLIGNPGDGSSPHCAVVDEYHEHATDALYTTMLPGWGRDVSH</sequence>
<name>A0A377E1F2_ECOLX</name>
<dbReference type="EMBL" id="UGEX01000002">
    <property type="protein sequence ID" value="STM57398.1"/>
    <property type="molecule type" value="Genomic_DNA"/>
</dbReference>
<dbReference type="InterPro" id="IPR046461">
    <property type="entry name" value="TerL_ATPase"/>
</dbReference>
<dbReference type="InterPro" id="IPR027417">
    <property type="entry name" value="P-loop_NTPase"/>
</dbReference>
<dbReference type="PANTHER" id="PTHR41287">
    <property type="match status" value="1"/>
</dbReference>
<dbReference type="PROSITE" id="PS51257">
    <property type="entry name" value="PROKAR_LIPOPROTEIN"/>
    <property type="match status" value="1"/>
</dbReference>
<gene>
    <name evidence="2" type="ORF">NCTC10429_03971</name>
</gene>
<organism evidence="2 3">
    <name type="scientific">Escherichia coli</name>
    <dbReference type="NCBI Taxonomy" id="562"/>
    <lineage>
        <taxon>Bacteria</taxon>
        <taxon>Pseudomonadati</taxon>
        <taxon>Pseudomonadota</taxon>
        <taxon>Gammaproteobacteria</taxon>
        <taxon>Enterobacterales</taxon>
        <taxon>Enterobacteriaceae</taxon>
        <taxon>Escherichia</taxon>
    </lineage>
</organism>
<dbReference type="PANTHER" id="PTHR41287:SF1">
    <property type="entry name" value="PROTEIN YMFN"/>
    <property type="match status" value="1"/>
</dbReference>